<keyword evidence="4" id="KW-1185">Reference proteome</keyword>
<gene>
    <name evidence="3" type="ordered locus">Curi_c25730</name>
</gene>
<accession>K0B0K2</accession>
<sequence>MKNRILKKSFSLAIASIISISSGGLAYASNNINLNFNGQGYVPPSNTKVEDGHIMIPLKWIAEQLGAKVSWDNENKTVDIKVPESRILQSQINSFMYGLEPRTPKEAVDTWLKGVKSRSGSIQYAMLSTNLQEKTYDKFNEGYWNTGGSSPWIDDIVFLKEENINDAKVEYTIEYNLKSSAGIEGKGEKVITIEKNPEEYSSNWYITEIKSKENNCEMYTPAETIIK</sequence>
<dbReference type="EMBL" id="CP003326">
    <property type="protein sequence ID" value="AFS79568.1"/>
    <property type="molecule type" value="Genomic_DNA"/>
</dbReference>
<proteinExistence type="predicted"/>
<feature type="chain" id="PRO_5003829332" evidence="1">
    <location>
        <begin position="29"/>
        <end position="227"/>
    </location>
</feature>
<dbReference type="RefSeq" id="WP_014968702.1">
    <property type="nucleotide sequence ID" value="NC_018664.1"/>
</dbReference>
<dbReference type="KEGG" id="cad:Curi_c25730"/>
<dbReference type="STRING" id="1128398.Curi_c25730"/>
<dbReference type="InterPro" id="IPR036582">
    <property type="entry name" value="Mao_N_sf"/>
</dbReference>
<dbReference type="Proteomes" id="UP000006094">
    <property type="component" value="Chromosome"/>
</dbReference>
<organism evidence="3 4">
    <name type="scientific">Gottschalkia acidurici (strain ATCC 7906 / DSM 604 / BCRC 14475 / CIP 104303 / KCTC 5404 / NCIMB 10678 / 9a)</name>
    <name type="common">Clostridium acidurici</name>
    <dbReference type="NCBI Taxonomy" id="1128398"/>
    <lineage>
        <taxon>Bacteria</taxon>
        <taxon>Bacillati</taxon>
        <taxon>Bacillota</taxon>
        <taxon>Tissierellia</taxon>
        <taxon>Tissierellales</taxon>
        <taxon>Gottschalkiaceae</taxon>
        <taxon>Gottschalkia</taxon>
    </lineage>
</organism>
<feature type="domain" description="Copper amine oxidase-like N-terminal" evidence="2">
    <location>
        <begin position="36"/>
        <end position="87"/>
    </location>
</feature>
<dbReference type="HOGENOM" id="CLU_106200_0_0_9"/>
<feature type="signal peptide" evidence="1">
    <location>
        <begin position="1"/>
        <end position="28"/>
    </location>
</feature>
<dbReference type="AlphaFoldDB" id="K0B0K2"/>
<dbReference type="SUPFAM" id="SSF55383">
    <property type="entry name" value="Copper amine oxidase, domain N"/>
    <property type="match status" value="1"/>
</dbReference>
<evidence type="ECO:0000313" key="4">
    <source>
        <dbReference type="Proteomes" id="UP000006094"/>
    </source>
</evidence>
<protein>
    <submittedName>
        <fullName evidence="3">Copper amine oxidase domain-containing protein</fullName>
    </submittedName>
</protein>
<dbReference type="Pfam" id="PF07833">
    <property type="entry name" value="Cu_amine_oxidN1"/>
    <property type="match status" value="1"/>
</dbReference>
<evidence type="ECO:0000313" key="3">
    <source>
        <dbReference type="EMBL" id="AFS79568.1"/>
    </source>
</evidence>
<dbReference type="eggNOG" id="ENOG503365M">
    <property type="taxonomic scope" value="Bacteria"/>
</dbReference>
<dbReference type="InterPro" id="IPR012854">
    <property type="entry name" value="Cu_amine_oxidase-like_N"/>
</dbReference>
<reference evidence="3 4" key="1">
    <citation type="journal article" date="2012" name="PLoS ONE">
        <title>The purine-utilizing bacterium Clostridium acidurici 9a: a genome-guided metabolic reconsideration.</title>
        <authorList>
            <person name="Hartwich K."/>
            <person name="Poehlein A."/>
            <person name="Daniel R."/>
        </authorList>
    </citation>
    <scope>NUCLEOTIDE SEQUENCE [LARGE SCALE GENOMIC DNA]</scope>
    <source>
        <strain evidence="4">ATCC 7906 / DSM 604 / BCRC 14475 / CIP 104303 / KCTC 5404 / NCIMB 10678 / 9a</strain>
    </source>
</reference>
<dbReference type="Gene3D" id="3.30.457.10">
    <property type="entry name" value="Copper amine oxidase-like, N-terminal domain"/>
    <property type="match status" value="1"/>
</dbReference>
<name>K0B0K2_GOTA9</name>
<evidence type="ECO:0000256" key="1">
    <source>
        <dbReference type="SAM" id="SignalP"/>
    </source>
</evidence>
<evidence type="ECO:0000259" key="2">
    <source>
        <dbReference type="Pfam" id="PF07833"/>
    </source>
</evidence>
<keyword evidence="1" id="KW-0732">Signal</keyword>